<dbReference type="Proteomes" id="UP001218218">
    <property type="component" value="Unassembled WGS sequence"/>
</dbReference>
<organism evidence="2 3">
    <name type="scientific">Mycena albidolilacea</name>
    <dbReference type="NCBI Taxonomy" id="1033008"/>
    <lineage>
        <taxon>Eukaryota</taxon>
        <taxon>Fungi</taxon>
        <taxon>Dikarya</taxon>
        <taxon>Basidiomycota</taxon>
        <taxon>Agaricomycotina</taxon>
        <taxon>Agaricomycetes</taxon>
        <taxon>Agaricomycetidae</taxon>
        <taxon>Agaricales</taxon>
        <taxon>Marasmiineae</taxon>
        <taxon>Mycenaceae</taxon>
        <taxon>Mycena</taxon>
    </lineage>
</organism>
<comment type="caution">
    <text evidence="2">The sequence shown here is derived from an EMBL/GenBank/DDBJ whole genome shotgun (WGS) entry which is preliminary data.</text>
</comment>
<dbReference type="AlphaFoldDB" id="A0AAD7EKL7"/>
<keyword evidence="3" id="KW-1185">Reference proteome</keyword>
<dbReference type="EMBL" id="JARIHO010000032">
    <property type="protein sequence ID" value="KAJ7334594.1"/>
    <property type="molecule type" value="Genomic_DNA"/>
</dbReference>
<evidence type="ECO:0000313" key="2">
    <source>
        <dbReference type="EMBL" id="KAJ7334594.1"/>
    </source>
</evidence>
<name>A0AAD7EKL7_9AGAR</name>
<feature type="compositionally biased region" description="Basic and acidic residues" evidence="1">
    <location>
        <begin position="98"/>
        <end position="110"/>
    </location>
</feature>
<reference evidence="2" key="1">
    <citation type="submission" date="2023-03" db="EMBL/GenBank/DDBJ databases">
        <title>Massive genome expansion in bonnet fungi (Mycena s.s.) driven by repeated elements and novel gene families across ecological guilds.</title>
        <authorList>
            <consortium name="Lawrence Berkeley National Laboratory"/>
            <person name="Harder C.B."/>
            <person name="Miyauchi S."/>
            <person name="Viragh M."/>
            <person name="Kuo A."/>
            <person name="Thoen E."/>
            <person name="Andreopoulos B."/>
            <person name="Lu D."/>
            <person name="Skrede I."/>
            <person name="Drula E."/>
            <person name="Henrissat B."/>
            <person name="Morin E."/>
            <person name="Kohler A."/>
            <person name="Barry K."/>
            <person name="LaButti K."/>
            <person name="Morin E."/>
            <person name="Salamov A."/>
            <person name="Lipzen A."/>
            <person name="Mereny Z."/>
            <person name="Hegedus B."/>
            <person name="Baldrian P."/>
            <person name="Stursova M."/>
            <person name="Weitz H."/>
            <person name="Taylor A."/>
            <person name="Grigoriev I.V."/>
            <person name="Nagy L.G."/>
            <person name="Martin F."/>
            <person name="Kauserud H."/>
        </authorList>
    </citation>
    <scope>NUCLEOTIDE SEQUENCE</scope>
    <source>
        <strain evidence="2">CBHHK002</strain>
    </source>
</reference>
<feature type="region of interest" description="Disordered" evidence="1">
    <location>
        <begin position="88"/>
        <end position="110"/>
    </location>
</feature>
<sequence>MQPPKSKAGGALAMQRCSQVLDFEGVLKESGSAAQIRIARLKSSGAIRASVPAAAEALEDDHDIQAPKLDGDTAQRIRHERLREISLRSTSSLEQDDDGRREEREIEGSTHDDGNIWCDLRYFTVPLNGGVESGAWTRTGMNSTYSISSAAVKCSIWTVGSERTSRRRRFADKRGRLRERGRGGPTPATEQGRMKNKGRMKRAGAVTDQRFPAQ</sequence>
<feature type="region of interest" description="Disordered" evidence="1">
    <location>
        <begin position="167"/>
        <end position="214"/>
    </location>
</feature>
<proteinExistence type="predicted"/>
<protein>
    <submittedName>
        <fullName evidence="2">Uncharacterized protein</fullName>
    </submittedName>
</protein>
<gene>
    <name evidence="2" type="ORF">DFH08DRAFT_939448</name>
</gene>
<evidence type="ECO:0000313" key="3">
    <source>
        <dbReference type="Proteomes" id="UP001218218"/>
    </source>
</evidence>
<evidence type="ECO:0000256" key="1">
    <source>
        <dbReference type="SAM" id="MobiDB-lite"/>
    </source>
</evidence>
<feature type="compositionally biased region" description="Basic and acidic residues" evidence="1">
    <location>
        <begin position="172"/>
        <end position="182"/>
    </location>
</feature>
<accession>A0AAD7EKL7</accession>